<dbReference type="GO" id="GO:0004180">
    <property type="term" value="F:carboxypeptidase activity"/>
    <property type="evidence" value="ECO:0007669"/>
    <property type="project" value="UniProtKB-KW"/>
</dbReference>
<dbReference type="Gene3D" id="3.40.50.410">
    <property type="entry name" value="von Willebrand factor, type A domain"/>
    <property type="match status" value="1"/>
</dbReference>
<evidence type="ECO:0000256" key="5">
    <source>
        <dbReference type="SAM" id="SignalP"/>
    </source>
</evidence>
<accession>A0A939G4B5</accession>
<dbReference type="RefSeq" id="WP_207335808.1">
    <property type="nucleotide sequence ID" value="NZ_JAFMYU010000008.1"/>
</dbReference>
<dbReference type="PANTHER" id="PTHR47763">
    <property type="entry name" value="ALPHA-PROTEIN KINASE VWKA"/>
    <property type="match status" value="1"/>
</dbReference>
<dbReference type="InterPro" id="IPR026444">
    <property type="entry name" value="Secre_tail"/>
</dbReference>
<organism evidence="7 8">
    <name type="scientific">Fibrella aquatilis</name>
    <dbReference type="NCBI Taxonomy" id="2817059"/>
    <lineage>
        <taxon>Bacteria</taxon>
        <taxon>Pseudomonadati</taxon>
        <taxon>Bacteroidota</taxon>
        <taxon>Cytophagia</taxon>
        <taxon>Cytophagales</taxon>
        <taxon>Spirosomataceae</taxon>
        <taxon>Fibrella</taxon>
    </lineage>
</organism>
<evidence type="ECO:0000256" key="4">
    <source>
        <dbReference type="SAM" id="MobiDB-lite"/>
    </source>
</evidence>
<name>A0A939G4B5_9BACT</name>
<dbReference type="SUPFAM" id="SSF53300">
    <property type="entry name" value="vWA-like"/>
    <property type="match status" value="1"/>
</dbReference>
<dbReference type="NCBIfam" id="TIGR04183">
    <property type="entry name" value="Por_Secre_tail"/>
    <property type="match status" value="1"/>
</dbReference>
<evidence type="ECO:0000313" key="7">
    <source>
        <dbReference type="EMBL" id="MBO0931849.1"/>
    </source>
</evidence>
<keyword evidence="7" id="KW-0378">Hydrolase</keyword>
<dbReference type="PROSITE" id="PS50234">
    <property type="entry name" value="VWFA"/>
    <property type="match status" value="1"/>
</dbReference>
<dbReference type="GO" id="GO:0004674">
    <property type="term" value="F:protein serine/threonine kinase activity"/>
    <property type="evidence" value="ECO:0007669"/>
    <property type="project" value="TreeGrafter"/>
</dbReference>
<dbReference type="InterPro" id="IPR036465">
    <property type="entry name" value="vWFA_dom_sf"/>
</dbReference>
<dbReference type="Gene3D" id="2.60.40.1120">
    <property type="entry name" value="Carboxypeptidase-like, regulatory domain"/>
    <property type="match status" value="1"/>
</dbReference>
<keyword evidence="3 5" id="KW-0732">Signal</keyword>
<gene>
    <name evidence="7" type="ORF">J2I48_12640</name>
</gene>
<evidence type="ECO:0000256" key="3">
    <source>
        <dbReference type="ARBA" id="ARBA00022729"/>
    </source>
</evidence>
<evidence type="ECO:0000313" key="8">
    <source>
        <dbReference type="Proteomes" id="UP000664795"/>
    </source>
</evidence>
<keyword evidence="8" id="KW-1185">Reference proteome</keyword>
<dbReference type="Pfam" id="PF13715">
    <property type="entry name" value="CarbopepD_reg_2"/>
    <property type="match status" value="1"/>
</dbReference>
<reference evidence="7 8" key="1">
    <citation type="submission" date="2021-03" db="EMBL/GenBank/DDBJ databases">
        <title>Fibrella sp. HMF5036 genome sequencing and assembly.</title>
        <authorList>
            <person name="Kang H."/>
            <person name="Kim H."/>
            <person name="Bae S."/>
            <person name="Joh K."/>
        </authorList>
    </citation>
    <scope>NUCLEOTIDE SEQUENCE [LARGE SCALE GENOMIC DNA]</scope>
    <source>
        <strain evidence="7 8">HMF5036</strain>
    </source>
</reference>
<feature type="domain" description="VWFA" evidence="6">
    <location>
        <begin position="306"/>
        <end position="498"/>
    </location>
</feature>
<dbReference type="Pfam" id="PF18962">
    <property type="entry name" value="Por_Secre_tail"/>
    <property type="match status" value="1"/>
</dbReference>
<dbReference type="AlphaFoldDB" id="A0A939G4B5"/>
<sequence length="619" mass="67837">MRRLLLFSLCLLSGLSLTAQNRTIRGRVIDDDSGEPLPGVTIELKKPAYGVTSGANGTFRISCPPGEATLRVGFIGYAWQTVRVKPRQDTLTIRLRLFAQALNEVVVTGYGTVHKREVTGSAAVISAAESSAAFGSTRKRESAAPMPGTASTTRTVRYTPGTETQQAGQLTAGEIYDYSKWTLWQDITKRDLSQYRQLWQQSPAERYSVQLVTTDGFPVTDAPMRLLDSQGQAVWQTRTDNTGRGELWANMFQADLDSTTIGKGKYTVEATVAGKSFTLKKPALFGRGSNTLTVEQPCQGTSLLVDVAFVVDATGSMGDEIAYLKAELTDVITRAAQAAPGSKLRLGTVFYRDKEDDYLTRTRDFSEQPDSTVSFIKQQAADGGGDFPEAVDTALAVALTQLSWSKVAKTRLLFLVLDAPPHDDAASKASLQRTVAKAAAMGIRIIPIAASGINKSTEYLLRAMALATNGTYVFLTDDSGIGDGHIKPTTDQYTVEKLNALLVRLISKFTQTPDCRPVANATERYTEQGTPTDSLAVKAPSRETKFRFFPNPTRDFLTIENPDNIRELYVMDITGKLLMRETPAQPTVRIDMQPYPTGTYLFRFDAANTWQTGRFLVNK</sequence>
<protein>
    <submittedName>
        <fullName evidence="7">Carboxypeptidase-like regulatory domain-containing protein</fullName>
    </submittedName>
</protein>
<dbReference type="GO" id="GO:0005737">
    <property type="term" value="C:cytoplasm"/>
    <property type="evidence" value="ECO:0007669"/>
    <property type="project" value="TreeGrafter"/>
</dbReference>
<dbReference type="InterPro" id="IPR002035">
    <property type="entry name" value="VWF_A"/>
</dbReference>
<dbReference type="Proteomes" id="UP000664795">
    <property type="component" value="Unassembled WGS sequence"/>
</dbReference>
<feature type="signal peptide" evidence="5">
    <location>
        <begin position="1"/>
        <end position="19"/>
    </location>
</feature>
<dbReference type="PANTHER" id="PTHR47763:SF1">
    <property type="entry name" value="DUF659 DOMAIN-CONTAINING PROTEIN"/>
    <property type="match status" value="1"/>
</dbReference>
<dbReference type="CDD" id="cd00198">
    <property type="entry name" value="vWFA"/>
    <property type="match status" value="1"/>
</dbReference>
<evidence type="ECO:0000259" key="6">
    <source>
        <dbReference type="PROSITE" id="PS50234"/>
    </source>
</evidence>
<evidence type="ECO:0000256" key="1">
    <source>
        <dbReference type="ARBA" id="ARBA00004613"/>
    </source>
</evidence>
<dbReference type="InterPro" id="IPR052969">
    <property type="entry name" value="Thr-specific_kinase-like"/>
</dbReference>
<feature type="region of interest" description="Disordered" evidence="4">
    <location>
        <begin position="136"/>
        <end position="155"/>
    </location>
</feature>
<dbReference type="Pfam" id="PF25106">
    <property type="entry name" value="VWA_4"/>
    <property type="match status" value="1"/>
</dbReference>
<keyword evidence="7" id="KW-0645">Protease</keyword>
<dbReference type="InterPro" id="IPR056861">
    <property type="entry name" value="HMCN1-like_VWA"/>
</dbReference>
<dbReference type="EMBL" id="JAFMYU010000008">
    <property type="protein sequence ID" value="MBO0931849.1"/>
    <property type="molecule type" value="Genomic_DNA"/>
</dbReference>
<proteinExistence type="predicted"/>
<dbReference type="SMART" id="SM00327">
    <property type="entry name" value="VWA"/>
    <property type="match status" value="1"/>
</dbReference>
<dbReference type="InterPro" id="IPR008969">
    <property type="entry name" value="CarboxyPept-like_regulatory"/>
</dbReference>
<comment type="subcellular location">
    <subcellularLocation>
        <location evidence="1">Secreted</location>
    </subcellularLocation>
</comment>
<evidence type="ECO:0000256" key="2">
    <source>
        <dbReference type="ARBA" id="ARBA00022525"/>
    </source>
</evidence>
<keyword evidence="7" id="KW-0121">Carboxypeptidase</keyword>
<feature type="chain" id="PRO_5036690902" evidence="5">
    <location>
        <begin position="20"/>
        <end position="619"/>
    </location>
</feature>
<keyword evidence="2" id="KW-0964">Secreted</keyword>
<dbReference type="SUPFAM" id="SSF49464">
    <property type="entry name" value="Carboxypeptidase regulatory domain-like"/>
    <property type="match status" value="1"/>
</dbReference>
<comment type="caution">
    <text evidence="7">The sequence shown here is derived from an EMBL/GenBank/DDBJ whole genome shotgun (WGS) entry which is preliminary data.</text>
</comment>